<keyword evidence="3" id="KW-1185">Reference proteome</keyword>
<gene>
    <name evidence="2" type="ORF">GL300_11190</name>
</gene>
<feature type="chain" id="PRO_5032302492" evidence="1">
    <location>
        <begin position="24"/>
        <end position="268"/>
    </location>
</feature>
<keyword evidence="1" id="KW-0732">Signal</keyword>
<dbReference type="PANTHER" id="PTHR34387">
    <property type="entry name" value="SLR1258 PROTEIN"/>
    <property type="match status" value="1"/>
</dbReference>
<organism evidence="2 3">
    <name type="scientific">Paracoccus litorisediminis</name>
    <dbReference type="NCBI Taxonomy" id="2006130"/>
    <lineage>
        <taxon>Bacteria</taxon>
        <taxon>Pseudomonadati</taxon>
        <taxon>Pseudomonadota</taxon>
        <taxon>Alphaproteobacteria</taxon>
        <taxon>Rhodobacterales</taxon>
        <taxon>Paracoccaceae</taxon>
        <taxon>Paracoccus</taxon>
    </lineage>
</organism>
<dbReference type="OrthoDB" id="9813144at2"/>
<dbReference type="AlphaFoldDB" id="A0A844HI35"/>
<dbReference type="Gene3D" id="3.30.110.170">
    <property type="entry name" value="Protein of unknown function (DUF541), domain 1"/>
    <property type="match status" value="1"/>
</dbReference>
<name>A0A844HI35_9RHOB</name>
<dbReference type="EMBL" id="WMIG01000004">
    <property type="protein sequence ID" value="MTH59773.1"/>
    <property type="molecule type" value="Genomic_DNA"/>
</dbReference>
<dbReference type="GO" id="GO:0006974">
    <property type="term" value="P:DNA damage response"/>
    <property type="evidence" value="ECO:0007669"/>
    <property type="project" value="TreeGrafter"/>
</dbReference>
<dbReference type="InterPro" id="IPR052022">
    <property type="entry name" value="26kDa_periplasmic_antigen"/>
</dbReference>
<protein>
    <submittedName>
        <fullName evidence="2">DUF541 domain-containing protein</fullName>
    </submittedName>
</protein>
<dbReference type="PANTHER" id="PTHR34387:SF1">
    <property type="entry name" value="PERIPLASMIC IMMUNOGENIC PROTEIN"/>
    <property type="match status" value="1"/>
</dbReference>
<proteinExistence type="predicted"/>
<dbReference type="Gene3D" id="3.30.70.2970">
    <property type="entry name" value="Protein of unknown function (DUF541), domain 2"/>
    <property type="match status" value="1"/>
</dbReference>
<comment type="caution">
    <text evidence="2">The sequence shown here is derived from an EMBL/GenBank/DDBJ whole genome shotgun (WGS) entry which is preliminary data.</text>
</comment>
<reference evidence="2 3" key="1">
    <citation type="submission" date="2019-11" db="EMBL/GenBank/DDBJ databases">
        <authorList>
            <person name="Dong K."/>
        </authorList>
    </citation>
    <scope>NUCLEOTIDE SEQUENCE [LARGE SCALE GENOMIC DNA]</scope>
    <source>
        <strain evidence="2 3">NBRC 112902</strain>
    </source>
</reference>
<evidence type="ECO:0000313" key="2">
    <source>
        <dbReference type="EMBL" id="MTH59773.1"/>
    </source>
</evidence>
<dbReference type="Proteomes" id="UP000449846">
    <property type="component" value="Unassembled WGS sequence"/>
</dbReference>
<dbReference type="Pfam" id="PF04402">
    <property type="entry name" value="SIMPL"/>
    <property type="match status" value="1"/>
</dbReference>
<evidence type="ECO:0000313" key="3">
    <source>
        <dbReference type="Proteomes" id="UP000449846"/>
    </source>
</evidence>
<sequence length="268" mass="27698">MTRLRPTLTVATIALLAGLPALAQSPVPAPDAPPPSHMMGHHGMPHMAKLTVTGEASATAEPDLAIITLGVSTEGDSAAAAMSENSTRQKAVIDALTAEGIEARDIQTSGLNLSPRMQYDNNQPPKMVGYTAQNSVTVRVRDIAGLGAVLDKLVATGANEISGISFAREDLEAAQDQARADAVKDARRRAELMAEAAGLKLGNIRALADNPVSEGPRPVMAMRAEAKADSSVPIAAGELEINARVSAVFDLLPIDAPDAPVPPPASAN</sequence>
<evidence type="ECO:0000256" key="1">
    <source>
        <dbReference type="SAM" id="SignalP"/>
    </source>
</evidence>
<accession>A0A844HI35</accession>
<dbReference type="InterPro" id="IPR007497">
    <property type="entry name" value="SIMPL/DUF541"/>
</dbReference>
<feature type="signal peptide" evidence="1">
    <location>
        <begin position="1"/>
        <end position="23"/>
    </location>
</feature>